<dbReference type="GO" id="GO:0016787">
    <property type="term" value="F:hydrolase activity"/>
    <property type="evidence" value="ECO:0007669"/>
    <property type="project" value="UniProtKB-KW"/>
</dbReference>
<keyword evidence="4" id="KW-1185">Reference proteome</keyword>
<dbReference type="EC" id="3.4.21.116" evidence="3"/>
<name>A0A1V4IBD8_9FIRM</name>
<sequence>MTLIKFTKNKILMFLLLSAFAISTFVQSNLNIEALNRNKLYVIPLGYVAGIRLDTKGVLVIGMDSEILKQRNRDLKVGDIITKIEDTEVNKASEIEDILNSLKKEYVNVTLKRDGVYIDKKVKVSKDARTNKYKMGVWVRDRVAGIGTLTYYNPINGSFGALGHGITDVDTGRLIEIKSGKIYRPSRIRVKKGKIGSPGELSAEFTDSVVIGNFDSNTNFGIKGKIEDTSDFMNLKPLEVAEYHQVKKGNAYILFPDENNKIRKYDVIIDKIFSQNSPESKSMVIEIVDKDLIEYTGGIVQGMSGAPIIQDDKLVGAITHVFVNDPKKGYGIFAKWMVK</sequence>
<feature type="signal peptide" evidence="1">
    <location>
        <begin position="1"/>
        <end position="21"/>
    </location>
</feature>
<keyword evidence="1" id="KW-0732">Signal</keyword>
<gene>
    <name evidence="3" type="primary">spoIVB</name>
    <name evidence="3" type="ORF">CLOTH_02370</name>
</gene>
<feature type="domain" description="Peptidase S55" evidence="2">
    <location>
        <begin position="116"/>
        <end position="339"/>
    </location>
</feature>
<dbReference type="EMBL" id="MZGW01000001">
    <property type="protein sequence ID" value="OPJ56955.1"/>
    <property type="molecule type" value="Genomic_DNA"/>
</dbReference>
<dbReference type="STRING" id="29349.CLOTH_02370"/>
<dbReference type="NCBIfam" id="TIGR02860">
    <property type="entry name" value="spore_IV_B"/>
    <property type="match status" value="1"/>
</dbReference>
<dbReference type="SUPFAM" id="SSF50156">
    <property type="entry name" value="PDZ domain-like"/>
    <property type="match status" value="1"/>
</dbReference>
<reference evidence="3 4" key="1">
    <citation type="submission" date="2017-03" db="EMBL/GenBank/DDBJ databases">
        <title>Genome sequence of Clostridium thermoalcaliphilum DSM 7309.</title>
        <authorList>
            <person name="Poehlein A."/>
            <person name="Daniel R."/>
        </authorList>
    </citation>
    <scope>NUCLEOTIDE SEQUENCE [LARGE SCALE GENOMIC DNA]</scope>
    <source>
        <strain evidence="3 4">DSM 7309</strain>
    </source>
</reference>
<keyword evidence="3" id="KW-0378">Hydrolase</keyword>
<evidence type="ECO:0000313" key="4">
    <source>
        <dbReference type="Proteomes" id="UP000190140"/>
    </source>
</evidence>
<dbReference type="InterPro" id="IPR014219">
    <property type="entry name" value="SpoIVB"/>
</dbReference>
<evidence type="ECO:0000259" key="2">
    <source>
        <dbReference type="PROSITE" id="PS51494"/>
    </source>
</evidence>
<dbReference type="PROSITE" id="PS51494">
    <property type="entry name" value="SPOIVB"/>
    <property type="match status" value="1"/>
</dbReference>
<dbReference type="AlphaFoldDB" id="A0A1V4IBD8"/>
<protein>
    <submittedName>
        <fullName evidence="3">SpoIVB peptidase</fullName>
        <ecNumber evidence="3">3.4.21.116</ecNumber>
    </submittedName>
</protein>
<dbReference type="Proteomes" id="UP000190140">
    <property type="component" value="Unassembled WGS sequence"/>
</dbReference>
<evidence type="ECO:0000256" key="1">
    <source>
        <dbReference type="SAM" id="SignalP"/>
    </source>
</evidence>
<dbReference type="Pfam" id="PF05580">
    <property type="entry name" value="Peptidase_S55"/>
    <property type="match status" value="1"/>
</dbReference>
<dbReference type="InterPro" id="IPR008763">
    <property type="entry name" value="Peptidase_S55"/>
</dbReference>
<evidence type="ECO:0000313" key="3">
    <source>
        <dbReference type="EMBL" id="OPJ56955.1"/>
    </source>
</evidence>
<proteinExistence type="predicted"/>
<dbReference type="Gene3D" id="2.30.42.10">
    <property type="match status" value="1"/>
</dbReference>
<accession>A0A1V4IBD8</accession>
<feature type="chain" id="PRO_5039048611" evidence="1">
    <location>
        <begin position="22"/>
        <end position="339"/>
    </location>
</feature>
<dbReference type="InterPro" id="IPR036034">
    <property type="entry name" value="PDZ_sf"/>
</dbReference>
<comment type="caution">
    <text evidence="3">The sequence shown here is derived from an EMBL/GenBank/DDBJ whole genome shotgun (WGS) entry which is preliminary data.</text>
</comment>
<organism evidence="3 4">
    <name type="scientific">Alkalithermobacter paradoxus</name>
    <dbReference type="NCBI Taxonomy" id="29349"/>
    <lineage>
        <taxon>Bacteria</taxon>
        <taxon>Bacillati</taxon>
        <taxon>Bacillota</taxon>
        <taxon>Clostridia</taxon>
        <taxon>Peptostreptococcales</taxon>
        <taxon>Tepidibacteraceae</taxon>
        <taxon>Alkalithermobacter</taxon>
    </lineage>
</organism>